<name>A0AAE0AX32_9ROSI</name>
<reference evidence="1" key="1">
    <citation type="journal article" date="2023" name="Plant J.">
        <title>Genome sequences and population genomics provide insights into the demographic history, inbreeding, and mutation load of two 'living fossil' tree species of Dipteronia.</title>
        <authorList>
            <person name="Feng Y."/>
            <person name="Comes H.P."/>
            <person name="Chen J."/>
            <person name="Zhu S."/>
            <person name="Lu R."/>
            <person name="Zhang X."/>
            <person name="Li P."/>
            <person name="Qiu J."/>
            <person name="Olsen K.M."/>
            <person name="Qiu Y."/>
        </authorList>
    </citation>
    <scope>NUCLEOTIDE SEQUENCE</scope>
    <source>
        <strain evidence="1">NBL</strain>
    </source>
</reference>
<dbReference type="AlphaFoldDB" id="A0AAE0AX32"/>
<accession>A0AAE0AX32</accession>
<evidence type="ECO:0000313" key="2">
    <source>
        <dbReference type="Proteomes" id="UP001281410"/>
    </source>
</evidence>
<keyword evidence="2" id="KW-1185">Reference proteome</keyword>
<dbReference type="EMBL" id="JANJYJ010000002">
    <property type="protein sequence ID" value="KAK3225375.1"/>
    <property type="molecule type" value="Genomic_DNA"/>
</dbReference>
<dbReference type="InterPro" id="IPR040256">
    <property type="entry name" value="At4g02000-like"/>
</dbReference>
<dbReference type="PANTHER" id="PTHR31286:SF99">
    <property type="entry name" value="DUF4283 DOMAIN-CONTAINING PROTEIN"/>
    <property type="match status" value="1"/>
</dbReference>
<comment type="caution">
    <text evidence="1">The sequence shown here is derived from an EMBL/GenBank/DDBJ whole genome shotgun (WGS) entry which is preliminary data.</text>
</comment>
<dbReference type="PANTHER" id="PTHR31286">
    <property type="entry name" value="GLYCINE-RICH CELL WALL STRUCTURAL PROTEIN 1.8-LIKE"/>
    <property type="match status" value="1"/>
</dbReference>
<dbReference type="Proteomes" id="UP001281410">
    <property type="component" value="Unassembled WGS sequence"/>
</dbReference>
<sequence>MEVADEGCKAWKNCLVPVWVKFFNIPHEYWTKEGLSYVASAVGKPFYANSLTETMKRISYARICVKIDATSKLIDSFDLLMGEGDEHNNRESVEILVEYQWKPKICSE</sequence>
<evidence type="ECO:0008006" key="3">
    <source>
        <dbReference type="Google" id="ProtNLM"/>
    </source>
</evidence>
<proteinExistence type="predicted"/>
<organism evidence="1 2">
    <name type="scientific">Dipteronia sinensis</name>
    <dbReference type="NCBI Taxonomy" id="43782"/>
    <lineage>
        <taxon>Eukaryota</taxon>
        <taxon>Viridiplantae</taxon>
        <taxon>Streptophyta</taxon>
        <taxon>Embryophyta</taxon>
        <taxon>Tracheophyta</taxon>
        <taxon>Spermatophyta</taxon>
        <taxon>Magnoliopsida</taxon>
        <taxon>eudicotyledons</taxon>
        <taxon>Gunneridae</taxon>
        <taxon>Pentapetalae</taxon>
        <taxon>rosids</taxon>
        <taxon>malvids</taxon>
        <taxon>Sapindales</taxon>
        <taxon>Sapindaceae</taxon>
        <taxon>Hippocastanoideae</taxon>
        <taxon>Acereae</taxon>
        <taxon>Dipteronia</taxon>
    </lineage>
</organism>
<gene>
    <name evidence="1" type="ORF">Dsin_005237</name>
</gene>
<protein>
    <recommendedName>
        <fullName evidence="3">DUF4283 domain-containing protein</fullName>
    </recommendedName>
</protein>
<evidence type="ECO:0000313" key="1">
    <source>
        <dbReference type="EMBL" id="KAK3225375.1"/>
    </source>
</evidence>